<evidence type="ECO:0000313" key="2">
    <source>
        <dbReference type="EMBL" id="KUF16016.1"/>
    </source>
</evidence>
<evidence type="ECO:0008006" key="4">
    <source>
        <dbReference type="Google" id="ProtNLM"/>
    </source>
</evidence>
<feature type="chain" id="PRO_5039163868" description="Lipoprotein" evidence="1">
    <location>
        <begin position="26"/>
        <end position="178"/>
    </location>
</feature>
<organism evidence="2 3">
    <name type="scientific">Streptomyces silvensis</name>
    <dbReference type="NCBI Taxonomy" id="1765722"/>
    <lineage>
        <taxon>Bacteria</taxon>
        <taxon>Bacillati</taxon>
        <taxon>Actinomycetota</taxon>
        <taxon>Actinomycetes</taxon>
        <taxon>Kitasatosporales</taxon>
        <taxon>Streptomycetaceae</taxon>
        <taxon>Streptomyces</taxon>
    </lineage>
</organism>
<keyword evidence="3" id="KW-1185">Reference proteome</keyword>
<reference evidence="2 3" key="1">
    <citation type="submission" date="2015-12" db="EMBL/GenBank/DDBJ databases">
        <title>Draft genome sequence of Streptomyces silvensis ATCC 53525, a producer of novel hormone antagonists.</title>
        <authorList>
            <person name="Johnston C.W."/>
            <person name="Li Y."/>
            <person name="Magarvey N.A."/>
        </authorList>
    </citation>
    <scope>NUCLEOTIDE SEQUENCE [LARGE SCALE GENOMIC DNA]</scope>
    <source>
        <strain evidence="2 3">ATCC 53525</strain>
    </source>
</reference>
<dbReference type="AlphaFoldDB" id="A0A0W7WZN6"/>
<protein>
    <recommendedName>
        <fullName evidence="4">Lipoprotein</fullName>
    </recommendedName>
</protein>
<proteinExistence type="predicted"/>
<evidence type="ECO:0000256" key="1">
    <source>
        <dbReference type="SAM" id="SignalP"/>
    </source>
</evidence>
<feature type="signal peptide" evidence="1">
    <location>
        <begin position="1"/>
        <end position="25"/>
    </location>
</feature>
<dbReference type="Proteomes" id="UP000054804">
    <property type="component" value="Unassembled WGS sequence"/>
</dbReference>
<evidence type="ECO:0000313" key="3">
    <source>
        <dbReference type="Proteomes" id="UP000054804"/>
    </source>
</evidence>
<sequence>MQTRTRAAAYAVPLALAILTGCGMSDDKSDGVPSAGTSTTRDASVAMQKTSSGIYDLIGVKGKASENRPGVTGCAGKDEKRYFRIYHPWSFTPASAGDLDEAMARLKRELPRHGWKIVGYGPNNSKNRSLTLTADNDERKASVKIIKMSKSGPPMLSLDLVSGCYQVPDGEEVDLYPS</sequence>
<dbReference type="EMBL" id="LOCL01000039">
    <property type="protein sequence ID" value="KUF16016.1"/>
    <property type="molecule type" value="Genomic_DNA"/>
</dbReference>
<dbReference type="STRING" id="1765722.AT728_16710"/>
<comment type="caution">
    <text evidence="2">The sequence shown here is derived from an EMBL/GenBank/DDBJ whole genome shotgun (WGS) entry which is preliminary data.</text>
</comment>
<gene>
    <name evidence="2" type="ORF">AT728_16710</name>
</gene>
<accession>A0A0W7WZN6</accession>
<dbReference type="PROSITE" id="PS51257">
    <property type="entry name" value="PROKAR_LIPOPROTEIN"/>
    <property type="match status" value="1"/>
</dbReference>
<name>A0A0W7WZN6_9ACTN</name>
<keyword evidence="1" id="KW-0732">Signal</keyword>
<dbReference type="OrthoDB" id="4282368at2"/>